<proteinExistence type="predicted"/>
<evidence type="ECO:0000313" key="4">
    <source>
        <dbReference type="Proteomes" id="UP000011991"/>
    </source>
</evidence>
<feature type="domain" description="Pyrrolo-quinoline quinone repeat" evidence="2">
    <location>
        <begin position="58"/>
        <end position="159"/>
    </location>
</feature>
<dbReference type="SUPFAM" id="SSF50998">
    <property type="entry name" value="Quinoprotein alcohol dehydrogenase-like"/>
    <property type="match status" value="1"/>
</dbReference>
<reference evidence="3 4" key="1">
    <citation type="journal article" date="2013" name="Mar. Genomics">
        <title>Expression of sulfatases in Rhodopirellula baltica and the diversity of sulfatases in the genus Rhodopirellula.</title>
        <authorList>
            <person name="Wegner C.E."/>
            <person name="Richter-Heitmann T."/>
            <person name="Klindworth A."/>
            <person name="Klockow C."/>
            <person name="Richter M."/>
            <person name="Achstetter T."/>
            <person name="Glockner F.O."/>
            <person name="Harder J."/>
        </authorList>
    </citation>
    <scope>NUCLEOTIDE SEQUENCE [LARGE SCALE GENOMIC DNA]</scope>
    <source>
        <strain evidence="3 4">SM1</strain>
    </source>
</reference>
<evidence type="ECO:0000313" key="3">
    <source>
        <dbReference type="EMBL" id="EMI20488.1"/>
    </source>
</evidence>
<name>M5RMD6_9BACT</name>
<accession>M5RMD6</accession>
<dbReference type="Pfam" id="PF13360">
    <property type="entry name" value="PQQ_2"/>
    <property type="match status" value="2"/>
</dbReference>
<dbReference type="InterPro" id="IPR002372">
    <property type="entry name" value="PQQ_rpt_dom"/>
</dbReference>
<dbReference type="PANTHER" id="PTHR34512:SF30">
    <property type="entry name" value="OUTER MEMBRANE PROTEIN ASSEMBLY FACTOR BAMB"/>
    <property type="match status" value="1"/>
</dbReference>
<keyword evidence="4" id="KW-1185">Reference proteome</keyword>
<dbReference type="AlphaFoldDB" id="M5RMD6"/>
<evidence type="ECO:0000259" key="2">
    <source>
        <dbReference type="Pfam" id="PF13360"/>
    </source>
</evidence>
<dbReference type="PANTHER" id="PTHR34512">
    <property type="entry name" value="CELL SURFACE PROTEIN"/>
    <property type="match status" value="1"/>
</dbReference>
<dbReference type="PATRIC" id="fig|1265738.3.peg.2592"/>
<protein>
    <submittedName>
        <fullName evidence="3">Pyrrolo-quinoline quinone</fullName>
    </submittedName>
</protein>
<feature type="domain" description="Pyrrolo-quinoline quinone repeat" evidence="2">
    <location>
        <begin position="193"/>
        <end position="411"/>
    </location>
</feature>
<dbReference type="RefSeq" id="WP_008695877.1">
    <property type="nucleotide sequence ID" value="NZ_ANOG01000364.1"/>
</dbReference>
<evidence type="ECO:0000256" key="1">
    <source>
        <dbReference type="SAM" id="SignalP"/>
    </source>
</evidence>
<feature type="signal peptide" evidence="1">
    <location>
        <begin position="1"/>
        <end position="23"/>
    </location>
</feature>
<dbReference type="EMBL" id="ANOG01000364">
    <property type="protein sequence ID" value="EMI20488.1"/>
    <property type="molecule type" value="Genomic_DNA"/>
</dbReference>
<dbReference type="Gene3D" id="2.130.10.10">
    <property type="entry name" value="YVTN repeat-like/Quinoprotein amine dehydrogenase"/>
    <property type="match status" value="2"/>
</dbReference>
<organism evidence="3 4">
    <name type="scientific">Rhodopirellula maiorica SM1</name>
    <dbReference type="NCBI Taxonomy" id="1265738"/>
    <lineage>
        <taxon>Bacteria</taxon>
        <taxon>Pseudomonadati</taxon>
        <taxon>Planctomycetota</taxon>
        <taxon>Planctomycetia</taxon>
        <taxon>Pirellulales</taxon>
        <taxon>Pirellulaceae</taxon>
        <taxon>Novipirellula</taxon>
    </lineage>
</organism>
<dbReference type="OrthoDB" id="244732at2"/>
<dbReference type="Proteomes" id="UP000011991">
    <property type="component" value="Unassembled WGS sequence"/>
</dbReference>
<dbReference type="InterPro" id="IPR011047">
    <property type="entry name" value="Quinoprotein_ADH-like_sf"/>
</dbReference>
<gene>
    <name evidence="3" type="ORF">RMSM_02578</name>
</gene>
<sequence>MFLRFFRCAAVVVVLFTSFVCLRTSVAEVPTWPEFRGGHGDGHADAADLPVAIDASVVQWETPIQGKAWSSPVVWGDQIWLTTASEDGKQMSVVCVDRATGSVKHNVVVIENKTPEFCHPMNSYASPTPAIESGRLYAHFGSYGTVCVDTSDASVLWQRHDLKCDHFRGPASSPILHDGKLFVAYDGVDVQFVVAFDKNTGETVWQSKREIDYGTDVGDRMKAYGTAEVIQVGGQEQLVYPSAVATIAYDPQTGDPLWTVYHDGMNASARPIYVDGLVLITNGMGGVVAVRPDGKGNVTKSHVVWTSSKSVAKKSSPIVVDGLIYMITDDGIATCRELEDGKMVWQKRVGGSYAASPIYASGRIYLFSIEGAITTLQAGREYEILAETELGDGFMASPAVVGDQLILRSKSALYSIAN</sequence>
<dbReference type="InterPro" id="IPR015943">
    <property type="entry name" value="WD40/YVTN_repeat-like_dom_sf"/>
</dbReference>
<feature type="chain" id="PRO_5004070846" evidence="1">
    <location>
        <begin position="24"/>
        <end position="418"/>
    </location>
</feature>
<comment type="caution">
    <text evidence="3">The sequence shown here is derived from an EMBL/GenBank/DDBJ whole genome shotgun (WGS) entry which is preliminary data.</text>
</comment>
<keyword evidence="1" id="KW-0732">Signal</keyword>